<accession>A0A6A6HT38</accession>
<evidence type="ECO:0000313" key="2">
    <source>
        <dbReference type="Proteomes" id="UP000800094"/>
    </source>
</evidence>
<organism evidence="1 2">
    <name type="scientific">Trematosphaeria pertusa</name>
    <dbReference type="NCBI Taxonomy" id="390896"/>
    <lineage>
        <taxon>Eukaryota</taxon>
        <taxon>Fungi</taxon>
        <taxon>Dikarya</taxon>
        <taxon>Ascomycota</taxon>
        <taxon>Pezizomycotina</taxon>
        <taxon>Dothideomycetes</taxon>
        <taxon>Pleosporomycetidae</taxon>
        <taxon>Pleosporales</taxon>
        <taxon>Massarineae</taxon>
        <taxon>Trematosphaeriaceae</taxon>
        <taxon>Trematosphaeria</taxon>
    </lineage>
</organism>
<protein>
    <submittedName>
        <fullName evidence="1">Uncharacterized protein</fullName>
    </submittedName>
</protein>
<dbReference type="Proteomes" id="UP000800094">
    <property type="component" value="Unassembled WGS sequence"/>
</dbReference>
<gene>
    <name evidence="1" type="ORF">BU26DRAFT_585811</name>
</gene>
<reference evidence="1" key="1">
    <citation type="journal article" date="2020" name="Stud. Mycol.">
        <title>101 Dothideomycetes genomes: a test case for predicting lifestyles and emergence of pathogens.</title>
        <authorList>
            <person name="Haridas S."/>
            <person name="Albert R."/>
            <person name="Binder M."/>
            <person name="Bloem J."/>
            <person name="Labutti K."/>
            <person name="Salamov A."/>
            <person name="Andreopoulos B."/>
            <person name="Baker S."/>
            <person name="Barry K."/>
            <person name="Bills G."/>
            <person name="Bluhm B."/>
            <person name="Cannon C."/>
            <person name="Castanera R."/>
            <person name="Culley D."/>
            <person name="Daum C."/>
            <person name="Ezra D."/>
            <person name="Gonzalez J."/>
            <person name="Henrissat B."/>
            <person name="Kuo A."/>
            <person name="Liang C."/>
            <person name="Lipzen A."/>
            <person name="Lutzoni F."/>
            <person name="Magnuson J."/>
            <person name="Mondo S."/>
            <person name="Nolan M."/>
            <person name="Ohm R."/>
            <person name="Pangilinan J."/>
            <person name="Park H.-J."/>
            <person name="Ramirez L."/>
            <person name="Alfaro M."/>
            <person name="Sun H."/>
            <person name="Tritt A."/>
            <person name="Yoshinaga Y."/>
            <person name="Zwiers L.-H."/>
            <person name="Turgeon B."/>
            <person name="Goodwin S."/>
            <person name="Spatafora J."/>
            <person name="Crous P."/>
            <person name="Grigoriev I."/>
        </authorList>
    </citation>
    <scope>NUCLEOTIDE SEQUENCE</scope>
    <source>
        <strain evidence="1">CBS 122368</strain>
    </source>
</reference>
<dbReference type="EMBL" id="ML987212">
    <property type="protein sequence ID" value="KAF2241335.1"/>
    <property type="molecule type" value="Genomic_DNA"/>
</dbReference>
<keyword evidence="2" id="KW-1185">Reference proteome</keyword>
<evidence type="ECO:0000313" key="1">
    <source>
        <dbReference type="EMBL" id="KAF2241335.1"/>
    </source>
</evidence>
<dbReference type="AlphaFoldDB" id="A0A6A6HT38"/>
<dbReference type="GeneID" id="54587974"/>
<name>A0A6A6HT38_9PLEO</name>
<dbReference type="RefSeq" id="XP_033676339.1">
    <property type="nucleotide sequence ID" value="XM_033834644.1"/>
</dbReference>
<dbReference type="OrthoDB" id="3800660at2759"/>
<proteinExistence type="predicted"/>
<sequence length="118" mass="13964">MEEWRRAGPLEVLLDVISSICTPQARQLLEDFQRDSNSRSGDPTATILKLVKPVKTRWNSYYDCFARAIKLRNALDDYVAYKTNEYQREAAKRRYRVDDDSRKKPRLFIEESCLTRKD</sequence>